<dbReference type="RefSeq" id="WP_134720023.1">
    <property type="nucleotide sequence ID" value="NZ_SDKM01000037.1"/>
</dbReference>
<organism evidence="2 3">
    <name type="scientific">Nocardioides guangzhouensis</name>
    <dbReference type="NCBI Taxonomy" id="2497878"/>
    <lineage>
        <taxon>Bacteria</taxon>
        <taxon>Bacillati</taxon>
        <taxon>Actinomycetota</taxon>
        <taxon>Actinomycetes</taxon>
        <taxon>Propionibacteriales</taxon>
        <taxon>Nocardioidaceae</taxon>
        <taxon>Nocardioides</taxon>
    </lineage>
</organism>
<dbReference type="Gene3D" id="2.60.40.2700">
    <property type="match status" value="2"/>
</dbReference>
<keyword evidence="3" id="KW-1185">Reference proteome</keyword>
<protein>
    <submittedName>
        <fullName evidence="2">Uncharacterized protein</fullName>
    </submittedName>
</protein>
<accession>A0A4Q4Z6N7</accession>
<dbReference type="EMBL" id="SDKM01000037">
    <property type="protein sequence ID" value="RYP83138.1"/>
    <property type="molecule type" value="Genomic_DNA"/>
</dbReference>
<feature type="chain" id="PRO_5020802417" evidence="1">
    <location>
        <begin position="31"/>
        <end position="322"/>
    </location>
</feature>
<evidence type="ECO:0000256" key="1">
    <source>
        <dbReference type="SAM" id="SignalP"/>
    </source>
</evidence>
<dbReference type="OrthoDB" id="3775116at2"/>
<name>A0A4Q4Z6N7_9ACTN</name>
<sequence>MNSRRLRIGAATAISVVAASLAATTAPASAADCFTVDPAPTITGLVRVGDDLTAHRGTWAPAPSSLVVTWYVGGVIVEGNPDDGGEPYHGLTYSPEASDAGKTVVIKVTGTRSGCSPAQTVASAPTIPVHPASYDTGPIPNPPKAAVPTGDFTVGKTVTASPDGWPAGATVEQYRWYVESGTGLVLMATTAGPKLKLPGDTYGREIAVQSVATLDYSKETRSQVSDASPTVAIGTLTGTRPTISGIRKVGRKLTAVRGTWTAGTTFAYRWYANGHAIKGATARTFTPKAGHAGRRISVKVTGRQTGYRTLALTSAQTRPIAR</sequence>
<dbReference type="AlphaFoldDB" id="A0A4Q4Z6N7"/>
<feature type="signal peptide" evidence="1">
    <location>
        <begin position="1"/>
        <end position="30"/>
    </location>
</feature>
<proteinExistence type="predicted"/>
<keyword evidence="1" id="KW-0732">Signal</keyword>
<reference evidence="2 3" key="1">
    <citation type="submission" date="2019-01" db="EMBL/GenBank/DDBJ databases">
        <title>Nocardioides guangzhouensis sp. nov., an actinobacterium isolated from soil.</title>
        <authorList>
            <person name="Fu Y."/>
            <person name="Cai Y."/>
            <person name="Lin Z."/>
            <person name="Chen P."/>
        </authorList>
    </citation>
    <scope>NUCLEOTIDE SEQUENCE [LARGE SCALE GENOMIC DNA]</scope>
    <source>
        <strain evidence="2 3">130</strain>
    </source>
</reference>
<dbReference type="Proteomes" id="UP000295198">
    <property type="component" value="Unassembled WGS sequence"/>
</dbReference>
<dbReference type="PROSITE" id="PS51318">
    <property type="entry name" value="TAT"/>
    <property type="match status" value="1"/>
</dbReference>
<gene>
    <name evidence="2" type="ORF">EKO23_20055</name>
</gene>
<dbReference type="InterPro" id="IPR006311">
    <property type="entry name" value="TAT_signal"/>
</dbReference>
<evidence type="ECO:0000313" key="2">
    <source>
        <dbReference type="EMBL" id="RYP83138.1"/>
    </source>
</evidence>
<comment type="caution">
    <text evidence="2">The sequence shown here is derived from an EMBL/GenBank/DDBJ whole genome shotgun (WGS) entry which is preliminary data.</text>
</comment>
<evidence type="ECO:0000313" key="3">
    <source>
        <dbReference type="Proteomes" id="UP000295198"/>
    </source>
</evidence>